<dbReference type="InterPro" id="IPR000160">
    <property type="entry name" value="GGDEF_dom"/>
</dbReference>
<dbReference type="InterPro" id="IPR043128">
    <property type="entry name" value="Rev_trsase/Diguanyl_cyclase"/>
</dbReference>
<dbReference type="AlphaFoldDB" id="A0A1C3JBP3"/>
<dbReference type="InterPro" id="IPR050706">
    <property type="entry name" value="Cyclic-di-GMP_PDE-like"/>
</dbReference>
<accession>A0A1C3JBP3</accession>
<sequence>MQSTSLLIQDIEQTQRELEKIDFHQHESLLIQVFSSFEKGSVLAACQVIQSTFPNAKLIGCSANHYISQGVILHQGLYLIVTRFDATSYSCGVVEYSEQPLVDSHAMWQQLECNDNTQSIICFADRLQINNRDLFSAFEQSRYSLPICGGASTITDNGRWVMLDGICYENAYVMLALHSVELSIAKGYYTEWNPIGRTFRVTGAQENRLLELDGMPVRELYNRYLADGLEVPFEQLHNFPLMVGDPKEQNIHLPLKVTESGEIEFSGLFQVGDEVRFCYDHPSLTLEQIRLGVQQIASHRPEQFFIYNCTSRIDFIDGNQEVEVFQKLADSYGVYCMGELYQENSQQRILHHSLTYLALREGEGKAVLSLETQPATNISPLFSLIRNALLDVDDMNNSMASKIQQQATALTASYRIDHRTDLPNRSVLREKLSKMSSDSHLLALKVTTFGQINEKYGYRVGDKLLHDLSEYFQKALWQFFDEGCQLYSIGIGIGEWAVVFDSWASQEHIHQRFSEFADQTEHVNFEPTGLPDIDYLSVSICAGIASRRDFPTTSIDDLLLKAIDARRSAVSQNKHLVSAKALIQLEKHRQEQLGWLSCVSRAVLNQNIVACSQPIVSAHSHQVESLECLVRIEEDGQLIAPGKFLPIIEGTHLYTRLSRQMITRTFDFMSQRTDSFSINLAPQDFSNEKTILHLEQAIKKISHPQRIGLEVLETEQIQDYGRLIEVCNHFRDLGVNIIVDDFGSGYSNIDEILKLEPQVIKLDGSLIRNIDKDKKQRKIAQQLVSLCQILNAKTVAEFVHNEQVCRIAEDMGVDYLQGYYFGQPQRLF</sequence>
<dbReference type="SMART" id="SM00267">
    <property type="entry name" value="GGDEF"/>
    <property type="match status" value="1"/>
</dbReference>
<proteinExistence type="predicted"/>
<organism evidence="3 4">
    <name type="scientific">Vibrio celticus</name>
    <dbReference type="NCBI Taxonomy" id="446372"/>
    <lineage>
        <taxon>Bacteria</taxon>
        <taxon>Pseudomonadati</taxon>
        <taxon>Pseudomonadota</taxon>
        <taxon>Gammaproteobacteria</taxon>
        <taxon>Vibrionales</taxon>
        <taxon>Vibrionaceae</taxon>
        <taxon>Vibrio</taxon>
    </lineage>
</organism>
<feature type="domain" description="GGDEF" evidence="2">
    <location>
        <begin position="437"/>
        <end position="582"/>
    </location>
</feature>
<dbReference type="EMBL" id="FLQZ01000027">
    <property type="protein sequence ID" value="SBT12517.1"/>
    <property type="molecule type" value="Genomic_DNA"/>
</dbReference>
<dbReference type="RefSeq" id="WP_065675906.1">
    <property type="nucleotide sequence ID" value="NZ_AP025463.1"/>
</dbReference>
<dbReference type="PANTHER" id="PTHR33121:SF79">
    <property type="entry name" value="CYCLIC DI-GMP PHOSPHODIESTERASE PDED-RELATED"/>
    <property type="match status" value="1"/>
</dbReference>
<name>A0A1C3JBP3_9VIBR</name>
<protein>
    <submittedName>
        <fullName evidence="3">Cyclic di-GMP phosphodiesterase YfgF</fullName>
        <ecNumber evidence="3">3.1.4.52</ecNumber>
    </submittedName>
</protein>
<dbReference type="Pfam" id="PF10442">
    <property type="entry name" value="FIST_C"/>
    <property type="match status" value="1"/>
</dbReference>
<dbReference type="PROSITE" id="PS50887">
    <property type="entry name" value="GGDEF"/>
    <property type="match status" value="1"/>
</dbReference>
<dbReference type="SMART" id="SM00897">
    <property type="entry name" value="FIST"/>
    <property type="match status" value="1"/>
</dbReference>
<dbReference type="SMART" id="SM00052">
    <property type="entry name" value="EAL"/>
    <property type="match status" value="1"/>
</dbReference>
<dbReference type="InterPro" id="IPR013702">
    <property type="entry name" value="FIST_domain_N"/>
</dbReference>
<keyword evidence="3" id="KW-0378">Hydrolase</keyword>
<dbReference type="GO" id="GO:0071111">
    <property type="term" value="F:cyclic-guanylate-specific phosphodiesterase activity"/>
    <property type="evidence" value="ECO:0007669"/>
    <property type="project" value="UniProtKB-EC"/>
</dbReference>
<dbReference type="SUPFAM" id="SSF55073">
    <property type="entry name" value="Nucleotide cyclase"/>
    <property type="match status" value="1"/>
</dbReference>
<dbReference type="InterPro" id="IPR019494">
    <property type="entry name" value="FIST_C"/>
</dbReference>
<keyword evidence="4" id="KW-1185">Reference proteome</keyword>
<dbReference type="Gene3D" id="3.30.70.270">
    <property type="match status" value="1"/>
</dbReference>
<dbReference type="Gene3D" id="3.20.20.450">
    <property type="entry name" value="EAL domain"/>
    <property type="match status" value="1"/>
</dbReference>
<dbReference type="Pfam" id="PF00563">
    <property type="entry name" value="EAL"/>
    <property type="match status" value="1"/>
</dbReference>
<dbReference type="SMART" id="SM01204">
    <property type="entry name" value="FIST_C"/>
    <property type="match status" value="1"/>
</dbReference>
<dbReference type="InterPro" id="IPR035919">
    <property type="entry name" value="EAL_sf"/>
</dbReference>
<dbReference type="PROSITE" id="PS50883">
    <property type="entry name" value="EAL"/>
    <property type="match status" value="1"/>
</dbReference>
<reference evidence="4" key="1">
    <citation type="submission" date="2016-06" db="EMBL/GenBank/DDBJ databases">
        <authorList>
            <person name="Rodrigo-Torres L."/>
            <person name="Arahal D.R."/>
        </authorList>
    </citation>
    <scope>NUCLEOTIDE SEQUENCE [LARGE SCALE GENOMIC DNA]</scope>
    <source>
        <strain evidence="4">CECT 7224</strain>
    </source>
</reference>
<evidence type="ECO:0000313" key="4">
    <source>
        <dbReference type="Proteomes" id="UP000092819"/>
    </source>
</evidence>
<dbReference type="PANTHER" id="PTHR33121">
    <property type="entry name" value="CYCLIC DI-GMP PHOSPHODIESTERASE PDEF"/>
    <property type="match status" value="1"/>
</dbReference>
<gene>
    <name evidence="3" type="primary">yfgF_2</name>
    <name evidence="3" type="ORF">VCE7224_01260</name>
</gene>
<dbReference type="SUPFAM" id="SSF141868">
    <property type="entry name" value="EAL domain-like"/>
    <property type="match status" value="1"/>
</dbReference>
<dbReference type="Pfam" id="PF00990">
    <property type="entry name" value="GGDEF"/>
    <property type="match status" value="1"/>
</dbReference>
<evidence type="ECO:0000259" key="2">
    <source>
        <dbReference type="PROSITE" id="PS50887"/>
    </source>
</evidence>
<dbReference type="EC" id="3.1.4.52" evidence="3"/>
<dbReference type="Proteomes" id="UP000092819">
    <property type="component" value="Unassembled WGS sequence"/>
</dbReference>
<dbReference type="InterPro" id="IPR029787">
    <property type="entry name" value="Nucleotide_cyclase"/>
</dbReference>
<dbReference type="Pfam" id="PF08495">
    <property type="entry name" value="FIST"/>
    <property type="match status" value="1"/>
</dbReference>
<evidence type="ECO:0000259" key="1">
    <source>
        <dbReference type="PROSITE" id="PS50883"/>
    </source>
</evidence>
<feature type="domain" description="EAL" evidence="1">
    <location>
        <begin position="592"/>
        <end position="828"/>
    </location>
</feature>
<evidence type="ECO:0000313" key="3">
    <source>
        <dbReference type="EMBL" id="SBT12517.1"/>
    </source>
</evidence>
<dbReference type="InterPro" id="IPR001633">
    <property type="entry name" value="EAL_dom"/>
</dbReference>
<dbReference type="CDD" id="cd01948">
    <property type="entry name" value="EAL"/>
    <property type="match status" value="1"/>
</dbReference>